<sequence>MTPTPGAAAGRPPAAAPIAFAAAAAATRLVRAAGVPPGGALQTAAAAAVATARRRCPAAAAAAAAWRMDAGAAAGGPPRQPPPPPPPPPPPQRRRARPAAAATGVAAAAADAALPTRAATARRSSAAAAGAGAGVAPSWGAPLDALRASVLGAPPEAGVYLFRDADDALLYVGKSKVLVHRVRSYFGDLTPPAAATAAPPAHLPPASGLSPRIRAMVTRARAVEYVLTGTASAALALEATLVRSHMPPYNVLLKDDRRYPYVTVTWSEPYPRILLTRARRRVRPAPAPPRRGAAAAPVPPPAGAAPHRRRDRVYGPFMDAGALRTVLDAVRRAFPLRQRPTPLHSTRPCINYDIGRCPGVCQELVTPAAYAATVGQAEMVLQGRTAELLTALEVDMWAAAASERYADAAALRDRARTVRSAAAATDVGRLLADASAAATWAAGGGGDGAEEATAAAAAGDPAAGDPVPPPPARGGGAALPPAHRVTAAQVIRAGTATATATADPSAEGAALQAALEQHYAQPDLGAAELPDELLTALPLPDGPALASFLSDKAGRSVRVGLAKRSAGALAGLATRNAAMEVQFAARRHADADAALVDLAALLAGAGPDGADAASSHPPPVGRLEAYDVSHTAGAAAVASRVVFIDGVPVPSLYRRYHLRAAGSSALGSPNDFASLAEALARRFCRSTGGDTWPDVVLIDGGKGQLSAAVAALAALGIDVGGGGAPPPFRVLSLAKRVEEVFVPGRAEPVAVGAPPPPADGGRAVTAATPTPAVLLLMRLRDEAHRHAVRGHRALRGRDATASALAGVPGVGRAKRSALLAHFSGSAEAVAAATEAQLREVAGVGPALAKSIHTHFHPAE</sequence>
<dbReference type="SUPFAM" id="SSF82771">
    <property type="entry name" value="GIY-YIG endonuclease"/>
    <property type="match status" value="1"/>
</dbReference>
<dbReference type="GO" id="GO:0009380">
    <property type="term" value="C:excinuclease repair complex"/>
    <property type="evidence" value="ECO:0007669"/>
    <property type="project" value="TreeGrafter"/>
</dbReference>
<feature type="region of interest" description="Disordered" evidence="1">
    <location>
        <begin position="71"/>
        <end position="102"/>
    </location>
</feature>
<proteinExistence type="predicted"/>
<feature type="region of interest" description="Disordered" evidence="1">
    <location>
        <begin position="441"/>
        <end position="479"/>
    </location>
</feature>
<dbReference type="SMART" id="SM00278">
    <property type="entry name" value="HhH1"/>
    <property type="match status" value="2"/>
</dbReference>
<evidence type="ECO:0000259" key="2">
    <source>
        <dbReference type="PROSITE" id="PS50164"/>
    </source>
</evidence>
<dbReference type="PROSITE" id="PS50165">
    <property type="entry name" value="UVRC"/>
    <property type="match status" value="1"/>
</dbReference>
<keyword evidence="5" id="KW-1185">Reference proteome</keyword>
<evidence type="ECO:0000259" key="3">
    <source>
        <dbReference type="PROSITE" id="PS50165"/>
    </source>
</evidence>
<dbReference type="Gene3D" id="3.40.1440.10">
    <property type="entry name" value="GIY-YIG endonuclease"/>
    <property type="match status" value="1"/>
</dbReference>
<dbReference type="OrthoDB" id="3735at2759"/>
<organism evidence="4 5">
    <name type="scientific">Porphyra umbilicalis</name>
    <name type="common">Purple laver</name>
    <name type="synonym">Red alga</name>
    <dbReference type="NCBI Taxonomy" id="2786"/>
    <lineage>
        <taxon>Eukaryota</taxon>
        <taxon>Rhodophyta</taxon>
        <taxon>Bangiophyceae</taxon>
        <taxon>Bangiales</taxon>
        <taxon>Bangiaceae</taxon>
        <taxon>Porphyra</taxon>
    </lineage>
</organism>
<dbReference type="InterPro" id="IPR001162">
    <property type="entry name" value="UvrC_RNase_H_dom"/>
</dbReference>
<dbReference type="PANTHER" id="PTHR30562:SF1">
    <property type="entry name" value="UVRABC SYSTEM PROTEIN C"/>
    <property type="match status" value="1"/>
</dbReference>
<dbReference type="InterPro" id="IPR050066">
    <property type="entry name" value="UvrABC_protein_C"/>
</dbReference>
<feature type="compositionally biased region" description="Pro residues" evidence="1">
    <location>
        <begin position="78"/>
        <end position="91"/>
    </location>
</feature>
<protein>
    <recommendedName>
        <fullName evidence="6">Excinuclease ABC subunit C</fullName>
    </recommendedName>
</protein>
<dbReference type="GO" id="GO:0009381">
    <property type="term" value="F:excinuclease ABC activity"/>
    <property type="evidence" value="ECO:0007669"/>
    <property type="project" value="InterPro"/>
</dbReference>
<gene>
    <name evidence="4" type="ORF">BU14_0071s0024</name>
</gene>
<dbReference type="AlphaFoldDB" id="A0A1X6PFZ6"/>
<evidence type="ECO:0000313" key="4">
    <source>
        <dbReference type="EMBL" id="OSX79770.1"/>
    </source>
</evidence>
<dbReference type="GO" id="GO:0003677">
    <property type="term" value="F:DNA binding"/>
    <property type="evidence" value="ECO:0007669"/>
    <property type="project" value="InterPro"/>
</dbReference>
<dbReference type="EMBL" id="KV918786">
    <property type="protein sequence ID" value="OSX79770.1"/>
    <property type="molecule type" value="Genomic_DNA"/>
</dbReference>
<dbReference type="InterPro" id="IPR003583">
    <property type="entry name" value="Hlx-hairpin-Hlx_DNA-bd_motif"/>
</dbReference>
<dbReference type="Pfam" id="PF14520">
    <property type="entry name" value="HHH_5"/>
    <property type="match status" value="1"/>
</dbReference>
<dbReference type="InterPro" id="IPR035901">
    <property type="entry name" value="GIY-YIG_endonuc_sf"/>
</dbReference>
<dbReference type="SUPFAM" id="SSF47781">
    <property type="entry name" value="RuvA domain 2-like"/>
    <property type="match status" value="1"/>
</dbReference>
<feature type="region of interest" description="Disordered" evidence="1">
    <location>
        <begin position="281"/>
        <end position="310"/>
    </location>
</feature>
<dbReference type="GO" id="GO:0006289">
    <property type="term" value="P:nucleotide-excision repair"/>
    <property type="evidence" value="ECO:0007669"/>
    <property type="project" value="InterPro"/>
</dbReference>
<dbReference type="PANTHER" id="PTHR30562">
    <property type="entry name" value="UVRC/OXIDOREDUCTASE"/>
    <property type="match status" value="1"/>
</dbReference>
<dbReference type="Gene3D" id="3.30.420.340">
    <property type="entry name" value="UvrC, RNAse H endonuclease domain"/>
    <property type="match status" value="1"/>
</dbReference>
<evidence type="ECO:0000313" key="5">
    <source>
        <dbReference type="Proteomes" id="UP000218209"/>
    </source>
</evidence>
<evidence type="ECO:0008006" key="6">
    <source>
        <dbReference type="Google" id="ProtNLM"/>
    </source>
</evidence>
<reference evidence="4 5" key="1">
    <citation type="submission" date="2017-03" db="EMBL/GenBank/DDBJ databases">
        <title>WGS assembly of Porphyra umbilicalis.</title>
        <authorList>
            <person name="Brawley S.H."/>
            <person name="Blouin N.A."/>
            <person name="Ficko-Blean E."/>
            <person name="Wheeler G.L."/>
            <person name="Lohr M."/>
            <person name="Goodson H.V."/>
            <person name="Jenkins J.W."/>
            <person name="Blaby-Haas C.E."/>
            <person name="Helliwell K.E."/>
            <person name="Chan C."/>
            <person name="Marriage T."/>
            <person name="Bhattacharya D."/>
            <person name="Klein A.S."/>
            <person name="Badis Y."/>
            <person name="Brodie J."/>
            <person name="Cao Y."/>
            <person name="Collen J."/>
            <person name="Dittami S.M."/>
            <person name="Gachon C.M."/>
            <person name="Green B.R."/>
            <person name="Karpowicz S."/>
            <person name="Kim J.W."/>
            <person name="Kudahl U."/>
            <person name="Lin S."/>
            <person name="Michel G."/>
            <person name="Mittag M."/>
            <person name="Olson B.J."/>
            <person name="Pangilinan J."/>
            <person name="Peng Y."/>
            <person name="Qiu H."/>
            <person name="Shu S."/>
            <person name="Singer J.T."/>
            <person name="Smith A.G."/>
            <person name="Sprecher B.N."/>
            <person name="Wagner V."/>
            <person name="Wang W."/>
            <person name="Wang Z.-Y."/>
            <person name="Yan J."/>
            <person name="Yarish C."/>
            <person name="Zoeuner-Riek S."/>
            <person name="Zhuang Y."/>
            <person name="Zou Y."/>
            <person name="Lindquist E.A."/>
            <person name="Grimwood J."/>
            <person name="Barry K."/>
            <person name="Rokhsar D.S."/>
            <person name="Schmutz J."/>
            <person name="Stiller J.W."/>
            <person name="Grossman A.R."/>
            <person name="Prochnik S.E."/>
        </authorList>
    </citation>
    <scope>NUCLEOTIDE SEQUENCE [LARGE SCALE GENOMIC DNA]</scope>
    <source>
        <strain evidence="4">4086291</strain>
    </source>
</reference>
<feature type="domain" description="UvrC family homology region profile" evidence="3">
    <location>
        <begin position="511"/>
        <end position="708"/>
    </location>
</feature>
<dbReference type="CDD" id="cd10434">
    <property type="entry name" value="GIY-YIG_UvrC_Cho"/>
    <property type="match status" value="1"/>
</dbReference>
<dbReference type="SUPFAM" id="SSF46600">
    <property type="entry name" value="C-terminal UvrC-binding domain of UvrB"/>
    <property type="match status" value="1"/>
</dbReference>
<dbReference type="Gene3D" id="1.10.150.20">
    <property type="entry name" value="5' to 3' exonuclease, C-terminal subdomain"/>
    <property type="match status" value="1"/>
</dbReference>
<feature type="domain" description="GIY-YIG" evidence="2">
    <location>
        <begin position="155"/>
        <end position="251"/>
    </location>
</feature>
<accession>A0A1X6PFZ6</accession>
<dbReference type="InterPro" id="IPR010994">
    <property type="entry name" value="RuvA_2-like"/>
</dbReference>
<feature type="compositionally biased region" description="Low complexity" evidence="1">
    <location>
        <begin position="451"/>
        <end position="465"/>
    </location>
</feature>
<dbReference type="InterPro" id="IPR047296">
    <property type="entry name" value="GIY-YIG_UvrC_Cho"/>
</dbReference>
<dbReference type="Pfam" id="PF08459">
    <property type="entry name" value="UvrC_RNaseH_dom"/>
    <property type="match status" value="1"/>
</dbReference>
<dbReference type="Proteomes" id="UP000218209">
    <property type="component" value="Unassembled WGS sequence"/>
</dbReference>
<dbReference type="Pfam" id="PF22920">
    <property type="entry name" value="UvrC_RNaseH"/>
    <property type="match status" value="1"/>
</dbReference>
<dbReference type="InterPro" id="IPR000305">
    <property type="entry name" value="GIY-YIG_endonuc"/>
</dbReference>
<dbReference type="SMART" id="SM00465">
    <property type="entry name" value="GIYc"/>
    <property type="match status" value="1"/>
</dbReference>
<evidence type="ECO:0000256" key="1">
    <source>
        <dbReference type="SAM" id="MobiDB-lite"/>
    </source>
</evidence>
<dbReference type="PROSITE" id="PS50164">
    <property type="entry name" value="GIY_YIG"/>
    <property type="match status" value="1"/>
</dbReference>
<dbReference type="InterPro" id="IPR036876">
    <property type="entry name" value="UVR_dom_sf"/>
</dbReference>
<name>A0A1X6PFZ6_PORUM</name>
<dbReference type="InterPro" id="IPR038476">
    <property type="entry name" value="UvrC_RNase_H_dom_sf"/>
</dbReference>